<dbReference type="PANTHER" id="PTHR46306">
    <property type="entry name" value="BTB/POZ DOMAIN-CONTAINING PROTEIN 9"/>
    <property type="match status" value="1"/>
</dbReference>
<dbReference type="PANTHER" id="PTHR46306:SF1">
    <property type="entry name" value="BTB_POZ DOMAIN-CONTAINING PROTEIN 9"/>
    <property type="match status" value="1"/>
</dbReference>
<sequence>MEIFRAHSVILRARSLHFRTLLSDNLVKREQDECYTFVKPHISPNVFKHILKYIYTGMCDLENCDFLIELLVAADELILDGFVKHIQNYIILNKTFWLRENLVRLFQISSKHESFSELRETCGQQISRSPDLILRSTDIVYLEKRTLLTFIKRDDIATDEINIWNAVIKWGMGQDFKLDDNIESWTKGDFEELKIRVQDFFPYIRFFTIP</sequence>
<dbReference type="GO" id="GO:0005737">
    <property type="term" value="C:cytoplasm"/>
    <property type="evidence" value="ECO:0007669"/>
    <property type="project" value="TreeGrafter"/>
</dbReference>
<proteinExistence type="predicted"/>
<dbReference type="SUPFAM" id="SSF54695">
    <property type="entry name" value="POZ domain"/>
    <property type="match status" value="1"/>
</dbReference>
<dbReference type="InterPro" id="IPR052407">
    <property type="entry name" value="BTB_POZ_domain_cont_9"/>
</dbReference>
<evidence type="ECO:0000259" key="1">
    <source>
        <dbReference type="PROSITE" id="PS50097"/>
    </source>
</evidence>
<organism evidence="2 3">
    <name type="scientific">Acaulospora morrowiae</name>
    <dbReference type="NCBI Taxonomy" id="94023"/>
    <lineage>
        <taxon>Eukaryota</taxon>
        <taxon>Fungi</taxon>
        <taxon>Fungi incertae sedis</taxon>
        <taxon>Mucoromycota</taxon>
        <taxon>Glomeromycotina</taxon>
        <taxon>Glomeromycetes</taxon>
        <taxon>Diversisporales</taxon>
        <taxon>Acaulosporaceae</taxon>
        <taxon>Acaulospora</taxon>
    </lineage>
</organism>
<dbReference type="OrthoDB" id="6359816at2759"/>
<comment type="caution">
    <text evidence="2">The sequence shown here is derived from an EMBL/GenBank/DDBJ whole genome shotgun (WGS) entry which is preliminary data.</text>
</comment>
<dbReference type="PROSITE" id="PS50097">
    <property type="entry name" value="BTB"/>
    <property type="match status" value="1"/>
</dbReference>
<dbReference type="Gene3D" id="1.25.40.420">
    <property type="match status" value="1"/>
</dbReference>
<dbReference type="AlphaFoldDB" id="A0A9N9EQQ7"/>
<feature type="non-terminal residue" evidence="2">
    <location>
        <position position="210"/>
    </location>
</feature>
<evidence type="ECO:0000313" key="2">
    <source>
        <dbReference type="EMBL" id="CAG8685211.1"/>
    </source>
</evidence>
<gene>
    <name evidence="2" type="ORF">AMORRO_LOCUS11438</name>
</gene>
<dbReference type="Proteomes" id="UP000789342">
    <property type="component" value="Unassembled WGS sequence"/>
</dbReference>
<dbReference type="EMBL" id="CAJVPV010014485">
    <property type="protein sequence ID" value="CAG8685211.1"/>
    <property type="molecule type" value="Genomic_DNA"/>
</dbReference>
<evidence type="ECO:0000313" key="3">
    <source>
        <dbReference type="Proteomes" id="UP000789342"/>
    </source>
</evidence>
<dbReference type="Gene3D" id="3.30.710.10">
    <property type="entry name" value="Potassium Channel Kv1.1, Chain A"/>
    <property type="match status" value="1"/>
</dbReference>
<dbReference type="InterPro" id="IPR011333">
    <property type="entry name" value="SKP1/BTB/POZ_sf"/>
</dbReference>
<dbReference type="Pfam" id="PF00651">
    <property type="entry name" value="BTB"/>
    <property type="match status" value="1"/>
</dbReference>
<reference evidence="2" key="1">
    <citation type="submission" date="2021-06" db="EMBL/GenBank/DDBJ databases">
        <authorList>
            <person name="Kallberg Y."/>
            <person name="Tangrot J."/>
            <person name="Rosling A."/>
        </authorList>
    </citation>
    <scope>NUCLEOTIDE SEQUENCE</scope>
    <source>
        <strain evidence="2">CL551</strain>
    </source>
</reference>
<name>A0A9N9EQQ7_9GLOM</name>
<dbReference type="InterPro" id="IPR011705">
    <property type="entry name" value="BACK"/>
</dbReference>
<dbReference type="SMART" id="SM00225">
    <property type="entry name" value="BTB"/>
    <property type="match status" value="1"/>
</dbReference>
<feature type="domain" description="BTB" evidence="1">
    <location>
        <begin position="1"/>
        <end position="63"/>
    </location>
</feature>
<accession>A0A9N9EQQ7</accession>
<dbReference type="InterPro" id="IPR000210">
    <property type="entry name" value="BTB/POZ_dom"/>
</dbReference>
<dbReference type="Pfam" id="PF07707">
    <property type="entry name" value="BACK"/>
    <property type="match status" value="1"/>
</dbReference>
<dbReference type="CDD" id="cd18186">
    <property type="entry name" value="BTB_POZ_ZBTB_KLHL-like"/>
    <property type="match status" value="1"/>
</dbReference>
<keyword evidence="3" id="KW-1185">Reference proteome</keyword>
<protein>
    <submittedName>
        <fullName evidence="2">12548_t:CDS:1</fullName>
    </submittedName>
</protein>